<feature type="compositionally biased region" description="Low complexity" evidence="1">
    <location>
        <begin position="227"/>
        <end position="238"/>
    </location>
</feature>
<feature type="compositionally biased region" description="Basic and acidic residues" evidence="1">
    <location>
        <begin position="139"/>
        <end position="148"/>
    </location>
</feature>
<evidence type="ECO:0000256" key="1">
    <source>
        <dbReference type="SAM" id="MobiDB-lite"/>
    </source>
</evidence>
<dbReference type="GO" id="GO:0008270">
    <property type="term" value="F:zinc ion binding"/>
    <property type="evidence" value="ECO:0007669"/>
    <property type="project" value="InterPro"/>
</dbReference>
<dbReference type="OrthoDB" id="76224at2759"/>
<organism evidence="3 4">
    <name type="scientific">Rhizoctonia solani</name>
    <dbReference type="NCBI Taxonomy" id="456999"/>
    <lineage>
        <taxon>Eukaryota</taxon>
        <taxon>Fungi</taxon>
        <taxon>Dikarya</taxon>
        <taxon>Basidiomycota</taxon>
        <taxon>Agaricomycotina</taxon>
        <taxon>Agaricomycetes</taxon>
        <taxon>Cantharellales</taxon>
        <taxon>Ceratobasidiaceae</taxon>
        <taxon>Rhizoctonia</taxon>
    </lineage>
</organism>
<feature type="region of interest" description="Disordered" evidence="1">
    <location>
        <begin position="223"/>
        <end position="255"/>
    </location>
</feature>
<dbReference type="SMART" id="SM00066">
    <property type="entry name" value="GAL4"/>
    <property type="match status" value="1"/>
</dbReference>
<accession>A0A8H3H3A9</accession>
<dbReference type="Proteomes" id="UP000663888">
    <property type="component" value="Unassembled WGS sequence"/>
</dbReference>
<feature type="region of interest" description="Disordered" evidence="1">
    <location>
        <begin position="78"/>
        <end position="150"/>
    </location>
</feature>
<dbReference type="InterPro" id="IPR001138">
    <property type="entry name" value="Zn2Cys6_DnaBD"/>
</dbReference>
<dbReference type="EMBL" id="CAJMWX010001306">
    <property type="protein sequence ID" value="CAE6479955.1"/>
    <property type="molecule type" value="Genomic_DNA"/>
</dbReference>
<dbReference type="GO" id="GO:0000981">
    <property type="term" value="F:DNA-binding transcription factor activity, RNA polymerase II-specific"/>
    <property type="evidence" value="ECO:0007669"/>
    <property type="project" value="InterPro"/>
</dbReference>
<protein>
    <recommendedName>
        <fullName evidence="2">Zn(2)-C6 fungal-type domain-containing protein</fullName>
    </recommendedName>
</protein>
<evidence type="ECO:0000313" key="3">
    <source>
        <dbReference type="EMBL" id="CAE6479955.1"/>
    </source>
</evidence>
<sequence length="255" mass="28888">MLMVDQMPEHNQTYLPTNTNINTWWPTSQNEEYSYHYQNQLHFGAQSQAQPPYVQAPQQWSGYGYDVVSAVEDSSFESAAPFEEPEQTLTDSPLTEAGYPGEESDPEPEEVEPSVSAGKRTRQSGGGVGPDRPKKRRKSADSEREPARRSSRACLGCRRFKVRCMPGPSQLPPGEESPCARCTQNDHHCQFQESKRGKYPTKKFAQLKQLHAHLEETLRVLEEMADQQAQARPRSQPRSRSEPLPIAGPSSYRFY</sequence>
<evidence type="ECO:0000313" key="4">
    <source>
        <dbReference type="Proteomes" id="UP000663888"/>
    </source>
</evidence>
<name>A0A8H3H3A9_9AGAM</name>
<feature type="domain" description="Zn(2)-C6 fungal-type" evidence="2">
    <location>
        <begin position="153"/>
        <end position="191"/>
    </location>
</feature>
<dbReference type="InterPro" id="IPR036864">
    <property type="entry name" value="Zn2-C6_fun-type_DNA-bd_sf"/>
</dbReference>
<gene>
    <name evidence="3" type="ORF">RDB_LOCUS122850</name>
</gene>
<feature type="compositionally biased region" description="Acidic residues" evidence="1">
    <location>
        <begin position="102"/>
        <end position="112"/>
    </location>
</feature>
<comment type="caution">
    <text evidence="3">The sequence shown here is derived from an EMBL/GenBank/DDBJ whole genome shotgun (WGS) entry which is preliminary data.</text>
</comment>
<proteinExistence type="predicted"/>
<evidence type="ECO:0000259" key="2">
    <source>
        <dbReference type="PROSITE" id="PS50048"/>
    </source>
</evidence>
<dbReference type="SUPFAM" id="SSF57701">
    <property type="entry name" value="Zn2/Cys6 DNA-binding domain"/>
    <property type="match status" value="1"/>
</dbReference>
<dbReference type="AlphaFoldDB" id="A0A8H3H3A9"/>
<dbReference type="Gene3D" id="4.10.240.10">
    <property type="entry name" value="Zn(2)-C6 fungal-type DNA-binding domain"/>
    <property type="match status" value="1"/>
</dbReference>
<reference evidence="3" key="1">
    <citation type="submission" date="2021-01" db="EMBL/GenBank/DDBJ databases">
        <authorList>
            <person name="Kaushik A."/>
        </authorList>
    </citation>
    <scope>NUCLEOTIDE SEQUENCE</scope>
    <source>
        <strain evidence="3">AG4-R118</strain>
    </source>
</reference>
<dbReference type="PROSITE" id="PS50048">
    <property type="entry name" value="ZN2_CY6_FUNGAL_2"/>
    <property type="match status" value="1"/>
</dbReference>
<dbReference type="CDD" id="cd00067">
    <property type="entry name" value="GAL4"/>
    <property type="match status" value="1"/>
</dbReference>